<evidence type="ECO:0000313" key="2">
    <source>
        <dbReference type="Proteomes" id="UP000248614"/>
    </source>
</evidence>
<dbReference type="CDD" id="cd16413">
    <property type="entry name" value="DGQHR_domain"/>
    <property type="match status" value="1"/>
</dbReference>
<proteinExistence type="predicted"/>
<protein>
    <recommendedName>
        <fullName evidence="3">DGQHR domain-containing protein</fullName>
    </recommendedName>
</protein>
<reference evidence="1 2" key="1">
    <citation type="submission" date="2017-08" db="EMBL/GenBank/DDBJ databases">
        <title>Infants hospitalized years apart are colonized by the same room-sourced microbial strains.</title>
        <authorList>
            <person name="Brooks B."/>
            <person name="Olm M.R."/>
            <person name="Firek B.A."/>
            <person name="Baker R."/>
            <person name="Thomas B.C."/>
            <person name="Morowitz M.J."/>
            <person name="Banfield J.F."/>
        </authorList>
    </citation>
    <scope>NUCLEOTIDE SEQUENCE [LARGE SCALE GENOMIC DNA]</scope>
    <source>
        <strain evidence="1">S2_018_000_R3_110</strain>
    </source>
</reference>
<name>A0A2W4ZFD5_9SPHN</name>
<sequence length="693" mass="77687">MTAALGALVSGEELRSAYNLRSKRFDEKTVTAASAKSLEMKREAEEHDGWVVAKQNKRSIRMQKAKPVDRQLEDDVWSLFYRMGFKEMNPDRNFIVTAKDGTTRRQLDVFAKDDETVFIVECTHSRDGGAKPIKALLDKIDAIREDVIAAVQAEYGRDRKLKIKLAIATRNVDVRTADRERAEQSKIPIITEADLEYFQRLTGILREAARYQFLGRYLRDEKVEGLRNKVPATRGRVGGTTFYSFLISPHELLRVAYISHMGRTSNSDLETYQRMVKPARLKSIGAYIDEGGTFPTNIVINIKRDGLRFDVQDRFGETATGMLELPGQYGSAWVIDGQHRLYGYAYAGRDAEHDHSVVSVLAYENLPARAEIEMFVDINTQQVKVARNLVNELISNLNIEDDDPRKRLEAICARVVLNMGGDRTSPVKDRILTIGSEKTNWQCLTLTSLVDGLEDNNLIGSVQRPSGRNGAPVLQPGPLGHLSGEAGAHIARAQGALQRYFGLFANGAPAHWELGDAKGGYLCTNLGLRALLVLLRRLVTFVERDGTRVVSLAPDELVDLLEPWTRPVVDYFSSASIAEVALFRNRGSSKVGVDQNAMQMMAVIASAKPEFDLPEIKAYLDSQDAAGTEQARDMIVEINQILYDDVLATLRARYGEIRDAWWITGVPASIRNECDVRFNNEGDPTRDRWQYLL</sequence>
<comment type="caution">
    <text evidence="1">The sequence shown here is derived from an EMBL/GenBank/DDBJ whole genome shotgun (WGS) entry which is preliminary data.</text>
</comment>
<accession>A0A2W4ZFD5</accession>
<dbReference type="NCBIfam" id="TIGR03187">
    <property type="entry name" value="DGQHR"/>
    <property type="match status" value="1"/>
</dbReference>
<dbReference type="Proteomes" id="UP000248614">
    <property type="component" value="Unassembled WGS sequence"/>
</dbReference>
<organism evidence="1 2">
    <name type="scientific">Sphingomonas hengshuiensis</name>
    <dbReference type="NCBI Taxonomy" id="1609977"/>
    <lineage>
        <taxon>Bacteria</taxon>
        <taxon>Pseudomonadati</taxon>
        <taxon>Pseudomonadota</taxon>
        <taxon>Alphaproteobacteria</taxon>
        <taxon>Sphingomonadales</taxon>
        <taxon>Sphingomonadaceae</taxon>
        <taxon>Sphingomonas</taxon>
    </lineage>
</organism>
<evidence type="ECO:0008006" key="3">
    <source>
        <dbReference type="Google" id="ProtNLM"/>
    </source>
</evidence>
<dbReference type="InterPro" id="IPR017601">
    <property type="entry name" value="DGQHR-contain_dom"/>
</dbReference>
<dbReference type="EMBL" id="QFNF01000001">
    <property type="protein sequence ID" value="PZO81000.1"/>
    <property type="molecule type" value="Genomic_DNA"/>
</dbReference>
<gene>
    <name evidence="1" type="ORF">DI632_00005</name>
</gene>
<dbReference type="AlphaFoldDB" id="A0A2W4ZFD5"/>
<evidence type="ECO:0000313" key="1">
    <source>
        <dbReference type="EMBL" id="PZO81000.1"/>
    </source>
</evidence>